<dbReference type="AlphaFoldDB" id="A0AAV9ZGR8"/>
<accession>A0AAV9ZGR8</accession>
<evidence type="ECO:0000313" key="2">
    <source>
        <dbReference type="Proteomes" id="UP001362999"/>
    </source>
</evidence>
<protein>
    <submittedName>
        <fullName evidence="1">Uncharacterized protein</fullName>
    </submittedName>
</protein>
<name>A0AAV9ZGR8_9AGAR</name>
<keyword evidence="2" id="KW-1185">Reference proteome</keyword>
<dbReference type="Proteomes" id="UP001362999">
    <property type="component" value="Unassembled WGS sequence"/>
</dbReference>
<comment type="caution">
    <text evidence="1">The sequence shown here is derived from an EMBL/GenBank/DDBJ whole genome shotgun (WGS) entry which is preliminary data.</text>
</comment>
<sequence>MPSQHEVDDRIAYRPCPELAWVCRHPIRYVGHRRVDQLVGEGHRGVYGSTDGGIGLDASVNESASLLRYTIAGCRVPMRCTRRDSSCRIEGGGWGVGSSRNGEEEYTGRRVPPVSNVRSWSLNEVAGRLGQGAHAWGGRSRKAGRVGPVRLGLVVDDEEDGSSVWGVDAGKEGRTYPDFYRLPAVPVHLMGAAGDLRCSTAAPARASHNADDPRVLDGAGWCTLGMKAMEEEEEERGRAADAVTICVSIDLG</sequence>
<proteinExistence type="predicted"/>
<reference evidence="1 2" key="1">
    <citation type="journal article" date="2024" name="J Genomics">
        <title>Draft genome sequencing and assembly of Favolaschia claudopus CIRM-BRFM 2984 isolated from oak limbs.</title>
        <authorList>
            <person name="Navarro D."/>
            <person name="Drula E."/>
            <person name="Chaduli D."/>
            <person name="Cazenave R."/>
            <person name="Ahrendt S."/>
            <person name="Wang J."/>
            <person name="Lipzen A."/>
            <person name="Daum C."/>
            <person name="Barry K."/>
            <person name="Grigoriev I.V."/>
            <person name="Favel A."/>
            <person name="Rosso M.N."/>
            <person name="Martin F."/>
        </authorList>
    </citation>
    <scope>NUCLEOTIDE SEQUENCE [LARGE SCALE GENOMIC DNA]</scope>
    <source>
        <strain evidence="1 2">CIRM-BRFM 2984</strain>
    </source>
</reference>
<organism evidence="1 2">
    <name type="scientific">Favolaschia claudopus</name>
    <dbReference type="NCBI Taxonomy" id="2862362"/>
    <lineage>
        <taxon>Eukaryota</taxon>
        <taxon>Fungi</taxon>
        <taxon>Dikarya</taxon>
        <taxon>Basidiomycota</taxon>
        <taxon>Agaricomycotina</taxon>
        <taxon>Agaricomycetes</taxon>
        <taxon>Agaricomycetidae</taxon>
        <taxon>Agaricales</taxon>
        <taxon>Marasmiineae</taxon>
        <taxon>Mycenaceae</taxon>
        <taxon>Favolaschia</taxon>
    </lineage>
</organism>
<evidence type="ECO:0000313" key="1">
    <source>
        <dbReference type="EMBL" id="KAK6981613.1"/>
    </source>
</evidence>
<gene>
    <name evidence="1" type="ORF">R3P38DRAFT_3234043</name>
</gene>
<dbReference type="EMBL" id="JAWWNJ010000149">
    <property type="protein sequence ID" value="KAK6981613.1"/>
    <property type="molecule type" value="Genomic_DNA"/>
</dbReference>